<proteinExistence type="predicted"/>
<evidence type="ECO:0000313" key="2">
    <source>
        <dbReference type="Proteomes" id="UP001527181"/>
    </source>
</evidence>
<gene>
    <name evidence="1" type="ORF">M5X12_29615</name>
</gene>
<sequence length="63" mass="7330">MKWGKAICYIFNSVHFSYERRSYVLTANEIVHWGNIWFTNSSIIPTQSKMDDLPDGSLLFEAT</sequence>
<evidence type="ECO:0000313" key="1">
    <source>
        <dbReference type="EMBL" id="MCY9764655.1"/>
    </source>
</evidence>
<comment type="caution">
    <text evidence="1">The sequence shown here is derived from an EMBL/GenBank/DDBJ whole genome shotgun (WGS) entry which is preliminary data.</text>
</comment>
<keyword evidence="2" id="KW-1185">Reference proteome</keyword>
<dbReference type="RefSeq" id="WP_268598044.1">
    <property type="nucleotide sequence ID" value="NZ_JAMDNA010000022.1"/>
</dbReference>
<organism evidence="1 2">
    <name type="scientific">Paenibacillus alvei</name>
    <name type="common">Bacillus alvei</name>
    <dbReference type="NCBI Taxonomy" id="44250"/>
    <lineage>
        <taxon>Bacteria</taxon>
        <taxon>Bacillati</taxon>
        <taxon>Bacillota</taxon>
        <taxon>Bacilli</taxon>
        <taxon>Bacillales</taxon>
        <taxon>Paenibacillaceae</taxon>
        <taxon>Paenibacillus</taxon>
    </lineage>
</organism>
<dbReference type="EMBL" id="JAMDNP010000100">
    <property type="protein sequence ID" value="MCY9764655.1"/>
    <property type="molecule type" value="Genomic_DNA"/>
</dbReference>
<accession>A0ABT4H6N9</accession>
<name>A0ABT4H6N9_PAEAL</name>
<dbReference type="Proteomes" id="UP001527181">
    <property type="component" value="Unassembled WGS sequence"/>
</dbReference>
<reference evidence="1 2" key="1">
    <citation type="submission" date="2022-05" db="EMBL/GenBank/DDBJ databases">
        <title>Genome Sequencing of Bee-Associated Microbes.</title>
        <authorList>
            <person name="Dunlap C."/>
        </authorList>
    </citation>
    <scope>NUCLEOTIDE SEQUENCE [LARGE SCALE GENOMIC DNA]</scope>
    <source>
        <strain evidence="1 2">NRRL B-04010</strain>
    </source>
</reference>
<protein>
    <submittedName>
        <fullName evidence="1">Uncharacterized protein</fullName>
    </submittedName>
</protein>